<dbReference type="Proteomes" id="UP000749559">
    <property type="component" value="Unassembled WGS sequence"/>
</dbReference>
<comment type="caution">
    <text evidence="2">The sequence shown here is derived from an EMBL/GenBank/DDBJ whole genome shotgun (WGS) entry which is preliminary data.</text>
</comment>
<evidence type="ECO:0000313" key="3">
    <source>
        <dbReference type="Proteomes" id="UP000749559"/>
    </source>
</evidence>
<protein>
    <submittedName>
        <fullName evidence="2">Uncharacterized protein</fullName>
    </submittedName>
</protein>
<keyword evidence="3" id="KW-1185">Reference proteome</keyword>
<feature type="signal peptide" evidence="1">
    <location>
        <begin position="1"/>
        <end position="28"/>
    </location>
</feature>
<accession>A0A8S4N8F4</accession>
<name>A0A8S4N8F4_OWEFU</name>
<sequence length="151" mass="16245">MSMMMKTGGSLAICMIAVSVGLLQRASADDTTTAARDPYQTCGDSTTCTCEPVINVQPPQMPSYDCRNLTSWLSTTASGLSEAEKDIAELTTDVGNLRGSVDEIKASSPNPGAGNHGPHVESDFVNYYDEINCTGNLHSHKYCKRMDLCRT</sequence>
<reference evidence="2" key="1">
    <citation type="submission" date="2022-03" db="EMBL/GenBank/DDBJ databases">
        <authorList>
            <person name="Martin C."/>
        </authorList>
    </citation>
    <scope>NUCLEOTIDE SEQUENCE</scope>
</reference>
<dbReference type="EMBL" id="CAIIXF020000002">
    <property type="protein sequence ID" value="CAH1776718.1"/>
    <property type="molecule type" value="Genomic_DNA"/>
</dbReference>
<gene>
    <name evidence="2" type="ORF">OFUS_LOCUS3867</name>
</gene>
<evidence type="ECO:0000256" key="1">
    <source>
        <dbReference type="SAM" id="SignalP"/>
    </source>
</evidence>
<feature type="chain" id="PRO_5035803686" evidence="1">
    <location>
        <begin position="29"/>
        <end position="151"/>
    </location>
</feature>
<proteinExistence type="predicted"/>
<keyword evidence="1" id="KW-0732">Signal</keyword>
<dbReference type="AlphaFoldDB" id="A0A8S4N8F4"/>
<evidence type="ECO:0000313" key="2">
    <source>
        <dbReference type="EMBL" id="CAH1776718.1"/>
    </source>
</evidence>
<organism evidence="2 3">
    <name type="scientific">Owenia fusiformis</name>
    <name type="common">Polychaete worm</name>
    <dbReference type="NCBI Taxonomy" id="6347"/>
    <lineage>
        <taxon>Eukaryota</taxon>
        <taxon>Metazoa</taxon>
        <taxon>Spiralia</taxon>
        <taxon>Lophotrochozoa</taxon>
        <taxon>Annelida</taxon>
        <taxon>Polychaeta</taxon>
        <taxon>Sedentaria</taxon>
        <taxon>Canalipalpata</taxon>
        <taxon>Sabellida</taxon>
        <taxon>Oweniida</taxon>
        <taxon>Oweniidae</taxon>
        <taxon>Owenia</taxon>
    </lineage>
</organism>